<dbReference type="Proteomes" id="UP000813385">
    <property type="component" value="Unassembled WGS sequence"/>
</dbReference>
<reference evidence="1" key="1">
    <citation type="journal article" date="2021" name="Nat. Commun.">
        <title>Genetic determinants of endophytism in the Arabidopsis root mycobiome.</title>
        <authorList>
            <person name="Mesny F."/>
            <person name="Miyauchi S."/>
            <person name="Thiergart T."/>
            <person name="Pickel B."/>
            <person name="Atanasova L."/>
            <person name="Karlsson M."/>
            <person name="Huettel B."/>
            <person name="Barry K.W."/>
            <person name="Haridas S."/>
            <person name="Chen C."/>
            <person name="Bauer D."/>
            <person name="Andreopoulos W."/>
            <person name="Pangilinan J."/>
            <person name="LaButti K."/>
            <person name="Riley R."/>
            <person name="Lipzen A."/>
            <person name="Clum A."/>
            <person name="Drula E."/>
            <person name="Henrissat B."/>
            <person name="Kohler A."/>
            <person name="Grigoriev I.V."/>
            <person name="Martin F.M."/>
            <person name="Hacquard S."/>
        </authorList>
    </citation>
    <scope>NUCLEOTIDE SEQUENCE</scope>
    <source>
        <strain evidence="1">MPI-CAGE-AT-0016</strain>
    </source>
</reference>
<comment type="caution">
    <text evidence="1">The sequence shown here is derived from an EMBL/GenBank/DDBJ whole genome shotgun (WGS) entry which is preliminary data.</text>
</comment>
<protein>
    <submittedName>
        <fullName evidence="1">Uncharacterized protein</fullName>
    </submittedName>
</protein>
<accession>A0A8K0X5R0</accession>
<proteinExistence type="predicted"/>
<organism evidence="1 2">
    <name type="scientific">Plectosphaerella cucumerina</name>
    <dbReference type="NCBI Taxonomy" id="40658"/>
    <lineage>
        <taxon>Eukaryota</taxon>
        <taxon>Fungi</taxon>
        <taxon>Dikarya</taxon>
        <taxon>Ascomycota</taxon>
        <taxon>Pezizomycotina</taxon>
        <taxon>Sordariomycetes</taxon>
        <taxon>Hypocreomycetidae</taxon>
        <taxon>Glomerellales</taxon>
        <taxon>Plectosphaerellaceae</taxon>
        <taxon>Plectosphaerella</taxon>
    </lineage>
</organism>
<gene>
    <name evidence="1" type="ORF">B0T11DRAFT_47151</name>
</gene>
<evidence type="ECO:0000313" key="1">
    <source>
        <dbReference type="EMBL" id="KAH7366779.1"/>
    </source>
</evidence>
<evidence type="ECO:0000313" key="2">
    <source>
        <dbReference type="Proteomes" id="UP000813385"/>
    </source>
</evidence>
<keyword evidence="2" id="KW-1185">Reference proteome</keyword>
<dbReference type="AlphaFoldDB" id="A0A8K0X5R0"/>
<dbReference type="EMBL" id="JAGPXD010000002">
    <property type="protein sequence ID" value="KAH7366779.1"/>
    <property type="molecule type" value="Genomic_DNA"/>
</dbReference>
<name>A0A8K0X5R0_9PEZI</name>
<sequence length="265" mass="29208">MLRMPRGTRAMSSLFPRLTQPTLYPLRIAKSLGHTAPKHRPLCFLLLALRPSPDTKTCPRRVIQGHHLGLFWALDDALQGPLGSLANNHNPRNVLLYKTVRVFSAHDSELRACVGATLGGACALSASHLFTRPRVMTRARFRRLPPFPSSSWLLLDWPSRFSTVSRISGGSPPFHRPAKLSVGIPLLPLTDWTRTVVHFEFSARPGMGMWMEMGDGDRPASESGAQGGALSESRTNAALRCPPSRFDCAVPARFSLFCRVSCLSN</sequence>